<dbReference type="EMBL" id="QJNS01000081">
    <property type="protein sequence ID" value="RYO88809.1"/>
    <property type="molecule type" value="Genomic_DNA"/>
</dbReference>
<sequence length="130" mass="13912">MRPSAAVTGLVAAAWSSAMPAEKLSKREVGGVLICHGTNATGMCSYEVYALGECHNLPPKLQRNASTFAPDGDGFYCFPRAGNCSQICTSPTGCTFGAVDFHNPRKWDLSAINWQHLIGSFDCHLNETAS</sequence>
<protein>
    <submittedName>
        <fullName evidence="1">Uncharacterized protein</fullName>
    </submittedName>
</protein>
<evidence type="ECO:0000313" key="1">
    <source>
        <dbReference type="EMBL" id="RYO88809.1"/>
    </source>
</evidence>
<proteinExistence type="predicted"/>
<evidence type="ECO:0000313" key="2">
    <source>
        <dbReference type="Proteomes" id="UP000294003"/>
    </source>
</evidence>
<gene>
    <name evidence="1" type="ORF">DL762_003526</name>
</gene>
<name>A0ABY0HEP3_9PEZI</name>
<reference evidence="1 2" key="1">
    <citation type="submission" date="2018-06" db="EMBL/GenBank/DDBJ databases">
        <title>Complete Genomes of Monosporascus.</title>
        <authorList>
            <person name="Robinson A.J."/>
            <person name="Natvig D.O."/>
        </authorList>
    </citation>
    <scope>NUCLEOTIDE SEQUENCE [LARGE SCALE GENOMIC DNA]</scope>
    <source>
        <strain evidence="1 2">CBS 609.92</strain>
    </source>
</reference>
<accession>A0ABY0HEP3</accession>
<organism evidence="1 2">
    <name type="scientific">Monosporascus cannonballus</name>
    <dbReference type="NCBI Taxonomy" id="155416"/>
    <lineage>
        <taxon>Eukaryota</taxon>
        <taxon>Fungi</taxon>
        <taxon>Dikarya</taxon>
        <taxon>Ascomycota</taxon>
        <taxon>Pezizomycotina</taxon>
        <taxon>Sordariomycetes</taxon>
        <taxon>Xylariomycetidae</taxon>
        <taxon>Xylariales</taxon>
        <taxon>Xylariales incertae sedis</taxon>
        <taxon>Monosporascus</taxon>
    </lineage>
</organism>
<comment type="caution">
    <text evidence="1">The sequence shown here is derived from an EMBL/GenBank/DDBJ whole genome shotgun (WGS) entry which is preliminary data.</text>
</comment>
<dbReference type="Proteomes" id="UP000294003">
    <property type="component" value="Unassembled WGS sequence"/>
</dbReference>
<keyword evidence="2" id="KW-1185">Reference proteome</keyword>